<reference evidence="2" key="1">
    <citation type="journal article" date="2013" name="Nature">
        <title>The genomes of four tapeworm species reveal adaptations to parasitism.</title>
        <authorList>
            <person name="Tsai I.J."/>
            <person name="Zarowiecki M."/>
            <person name="Holroyd N."/>
            <person name="Garciarrubio A."/>
            <person name="Sanchez-Flores A."/>
            <person name="Brooks K.L."/>
            <person name="Tracey A."/>
            <person name="Bobes R.J."/>
            <person name="Fragoso G."/>
            <person name="Sciutto E."/>
            <person name="Aslett M."/>
            <person name="Beasley H."/>
            <person name="Bennett H.M."/>
            <person name="Cai J."/>
            <person name="Camicia F."/>
            <person name="Clark R."/>
            <person name="Cucher M."/>
            <person name="De Silva N."/>
            <person name="Day T.A."/>
            <person name="Deplazes P."/>
            <person name="Estrada K."/>
            <person name="Fernandez C."/>
            <person name="Holland P.W."/>
            <person name="Hou J."/>
            <person name="Hu S."/>
            <person name="Huckvale T."/>
            <person name="Hung S.S."/>
            <person name="Kamenetzky L."/>
            <person name="Keane J.A."/>
            <person name="Kiss F."/>
            <person name="Koziol U."/>
            <person name="Lambert O."/>
            <person name="Liu K."/>
            <person name="Luo X."/>
            <person name="Luo Y."/>
            <person name="Macchiaroli N."/>
            <person name="Nichol S."/>
            <person name="Paps J."/>
            <person name="Parkinson J."/>
            <person name="Pouchkina-Stantcheva N."/>
            <person name="Riddiford N."/>
            <person name="Rosenzvit M."/>
            <person name="Salinas G."/>
            <person name="Wasmuth J.D."/>
            <person name="Zamanian M."/>
            <person name="Zheng Y."/>
            <person name="Cai X."/>
            <person name="Soberon X."/>
            <person name="Olson P.D."/>
            <person name="Laclette J.P."/>
            <person name="Brehm K."/>
            <person name="Berriman M."/>
            <person name="Garciarrubio A."/>
            <person name="Bobes R.J."/>
            <person name="Fragoso G."/>
            <person name="Sanchez-Flores A."/>
            <person name="Estrada K."/>
            <person name="Cevallos M.A."/>
            <person name="Morett E."/>
            <person name="Gonzalez V."/>
            <person name="Portillo T."/>
            <person name="Ochoa-Leyva A."/>
            <person name="Jose M.V."/>
            <person name="Sciutto E."/>
            <person name="Landa A."/>
            <person name="Jimenez L."/>
            <person name="Valdes V."/>
            <person name="Carrero J.C."/>
            <person name="Larralde C."/>
            <person name="Morales-Montor J."/>
            <person name="Limon-Lason J."/>
            <person name="Soberon X."/>
            <person name="Laclette J.P."/>
        </authorList>
    </citation>
    <scope>NUCLEOTIDE SEQUENCE [LARGE SCALE GENOMIC DNA]</scope>
</reference>
<protein>
    <submittedName>
        <fullName evidence="2">Universal stress protein</fullName>
    </submittedName>
</protein>
<dbReference type="PANTHER" id="PTHR31964">
    <property type="entry name" value="ADENINE NUCLEOTIDE ALPHA HYDROLASES-LIKE SUPERFAMILY PROTEIN"/>
    <property type="match status" value="1"/>
</dbReference>
<dbReference type="EMBL" id="LN902842">
    <property type="protein sequence ID" value="CDS42140.1"/>
    <property type="molecule type" value="Genomic_DNA"/>
</dbReference>
<reference evidence="2" key="2">
    <citation type="submission" date="2015-11" db="EMBL/GenBank/DDBJ databases">
        <authorList>
            <person name="Zhang Y."/>
            <person name="Guo Z."/>
        </authorList>
    </citation>
    <scope>NUCLEOTIDE SEQUENCE</scope>
</reference>
<dbReference type="AlphaFoldDB" id="A0A068YFN1"/>
<keyword evidence="3" id="KW-1185">Reference proteome</keyword>
<dbReference type="InterPro" id="IPR006016">
    <property type="entry name" value="UspA"/>
</dbReference>
<gene>
    <name evidence="2" type="ORF">EmuJ_000983900</name>
</gene>
<dbReference type="Gene3D" id="3.40.50.620">
    <property type="entry name" value="HUPs"/>
    <property type="match status" value="1"/>
</dbReference>
<dbReference type="CDD" id="cd23659">
    <property type="entry name" value="USP_At3g01520-like"/>
    <property type="match status" value="1"/>
</dbReference>
<dbReference type="PRINTS" id="PR01438">
    <property type="entry name" value="UNVRSLSTRESS"/>
</dbReference>
<accession>A0A068YFN1</accession>
<evidence type="ECO:0000313" key="2">
    <source>
        <dbReference type="EMBL" id="CDS42140.1"/>
    </source>
</evidence>
<feature type="domain" description="UspA" evidence="1">
    <location>
        <begin position="4"/>
        <end position="178"/>
    </location>
</feature>
<dbReference type="PANTHER" id="PTHR31964:SF113">
    <property type="entry name" value="USPA DOMAIN-CONTAINING PROTEIN"/>
    <property type="match status" value="1"/>
</dbReference>
<dbReference type="OrthoDB" id="843225at2759"/>
<dbReference type="InterPro" id="IPR014729">
    <property type="entry name" value="Rossmann-like_a/b/a_fold"/>
</dbReference>
<sequence length="184" mass="19969">MPGYRRILFAVDRSHHSRQAFQWFLQCMWRSGAKTNGSRMAEDEAEGEDAITLIHVISPDLSTPVEEEVPVSMMEVNGGGGSEGVPRVMEKAFTEGKAVCQVFLQLASEAGATRCNACITVESHSAIGNAILRSARIRGADMIVIGSHGHKAIHRAVHLGSVSKYITRHSHIPVVVIPPQAYPS</sequence>
<evidence type="ECO:0000259" key="1">
    <source>
        <dbReference type="Pfam" id="PF00582"/>
    </source>
</evidence>
<dbReference type="SUPFAM" id="SSF52402">
    <property type="entry name" value="Adenine nucleotide alpha hydrolases-like"/>
    <property type="match status" value="1"/>
</dbReference>
<dbReference type="OMA" id="RIIMIAV"/>
<evidence type="ECO:0000313" key="3">
    <source>
        <dbReference type="Proteomes" id="UP000017246"/>
    </source>
</evidence>
<dbReference type="Proteomes" id="UP000017246">
    <property type="component" value="Unassembled WGS sequence"/>
</dbReference>
<dbReference type="InterPro" id="IPR006015">
    <property type="entry name" value="Universal_stress_UspA"/>
</dbReference>
<dbReference type="Pfam" id="PF00582">
    <property type="entry name" value="Usp"/>
    <property type="match status" value="1"/>
</dbReference>
<proteinExistence type="predicted"/>
<dbReference type="STRING" id="6211.A0A068YFN1"/>
<organism evidence="2 3">
    <name type="scientific">Echinococcus multilocularis</name>
    <name type="common">Fox tapeworm</name>
    <dbReference type="NCBI Taxonomy" id="6211"/>
    <lineage>
        <taxon>Eukaryota</taxon>
        <taxon>Metazoa</taxon>
        <taxon>Spiralia</taxon>
        <taxon>Lophotrochozoa</taxon>
        <taxon>Platyhelminthes</taxon>
        <taxon>Cestoda</taxon>
        <taxon>Eucestoda</taxon>
        <taxon>Cyclophyllidea</taxon>
        <taxon>Taeniidae</taxon>
        <taxon>Echinococcus</taxon>
    </lineage>
</organism>
<name>A0A068YFN1_ECHMU</name>